<dbReference type="InterPro" id="IPR036188">
    <property type="entry name" value="FAD/NAD-bd_sf"/>
</dbReference>
<dbReference type="Proteomes" id="UP001586593">
    <property type="component" value="Unassembled WGS sequence"/>
</dbReference>
<organism evidence="6 7">
    <name type="scientific">Phialemonium thermophilum</name>
    <dbReference type="NCBI Taxonomy" id="223376"/>
    <lineage>
        <taxon>Eukaryota</taxon>
        <taxon>Fungi</taxon>
        <taxon>Dikarya</taxon>
        <taxon>Ascomycota</taxon>
        <taxon>Pezizomycotina</taxon>
        <taxon>Sordariomycetes</taxon>
        <taxon>Sordariomycetidae</taxon>
        <taxon>Cephalothecales</taxon>
        <taxon>Cephalothecaceae</taxon>
        <taxon>Phialemonium</taxon>
    </lineage>
</organism>
<dbReference type="PANTHER" id="PTHR43400:SF10">
    <property type="entry name" value="3-OXOSTEROID 1-DEHYDROGENASE"/>
    <property type="match status" value="1"/>
</dbReference>
<accession>A0ABR3WC06</accession>
<sequence>MVPATRYLAPLRRSALTLLPPRRLAVSKWAYREASSSTAAAAAGTELDAAYDVVVVGSGCSGLTAALVAAKHGLRVLVVEKTGYFGGTTAYSGGGAWIPNNKHQRALSVSDSPQQAEEYIRAVLGDQWEAGDPKVGAFLQSGPEMVRWLEEASLVRFEPVPLPDYHERQPGSSVGRTMLTRSAVPGLARCRRARTSWAS</sequence>
<dbReference type="InterPro" id="IPR003953">
    <property type="entry name" value="FAD-dep_OxRdtase_2_FAD-bd"/>
</dbReference>
<evidence type="ECO:0000313" key="6">
    <source>
        <dbReference type="EMBL" id="KAL1858203.1"/>
    </source>
</evidence>
<evidence type="ECO:0000259" key="5">
    <source>
        <dbReference type="Pfam" id="PF00890"/>
    </source>
</evidence>
<reference evidence="6 7" key="1">
    <citation type="journal article" date="2024" name="Commun. Biol.">
        <title>Comparative genomic analysis of thermophilic fungi reveals convergent evolutionary adaptations and gene losses.</title>
        <authorList>
            <person name="Steindorff A.S."/>
            <person name="Aguilar-Pontes M.V."/>
            <person name="Robinson A.J."/>
            <person name="Andreopoulos B."/>
            <person name="LaButti K."/>
            <person name="Kuo A."/>
            <person name="Mondo S."/>
            <person name="Riley R."/>
            <person name="Otillar R."/>
            <person name="Haridas S."/>
            <person name="Lipzen A."/>
            <person name="Grimwood J."/>
            <person name="Schmutz J."/>
            <person name="Clum A."/>
            <person name="Reid I.D."/>
            <person name="Moisan M.C."/>
            <person name="Butler G."/>
            <person name="Nguyen T.T.M."/>
            <person name="Dewar K."/>
            <person name="Conant G."/>
            <person name="Drula E."/>
            <person name="Henrissat B."/>
            <person name="Hansel C."/>
            <person name="Singer S."/>
            <person name="Hutchinson M.I."/>
            <person name="de Vries R.P."/>
            <person name="Natvig D.O."/>
            <person name="Powell A.J."/>
            <person name="Tsang A."/>
            <person name="Grigoriev I.V."/>
        </authorList>
    </citation>
    <scope>NUCLEOTIDE SEQUENCE [LARGE SCALE GENOMIC DNA]</scope>
    <source>
        <strain evidence="6 7">ATCC 24622</strain>
    </source>
</reference>
<dbReference type="SUPFAM" id="SSF51905">
    <property type="entry name" value="FAD/NAD(P)-binding domain"/>
    <property type="match status" value="1"/>
</dbReference>
<keyword evidence="4" id="KW-0560">Oxidoreductase</keyword>
<evidence type="ECO:0000313" key="7">
    <source>
        <dbReference type="Proteomes" id="UP001586593"/>
    </source>
</evidence>
<keyword evidence="7" id="KW-1185">Reference proteome</keyword>
<protein>
    <recommendedName>
        <fullName evidence="5">FAD-dependent oxidoreductase 2 FAD-binding domain-containing protein</fullName>
    </recommendedName>
</protein>
<name>A0ABR3WC06_9PEZI</name>
<proteinExistence type="predicted"/>
<comment type="cofactor">
    <cofactor evidence="1">
        <name>FAD</name>
        <dbReference type="ChEBI" id="CHEBI:57692"/>
    </cofactor>
</comment>
<dbReference type="Pfam" id="PF00890">
    <property type="entry name" value="FAD_binding_2"/>
    <property type="match status" value="1"/>
</dbReference>
<evidence type="ECO:0000256" key="3">
    <source>
        <dbReference type="ARBA" id="ARBA00022827"/>
    </source>
</evidence>
<comment type="caution">
    <text evidence="6">The sequence shown here is derived from an EMBL/GenBank/DDBJ whole genome shotgun (WGS) entry which is preliminary data.</text>
</comment>
<evidence type="ECO:0000256" key="4">
    <source>
        <dbReference type="ARBA" id="ARBA00023002"/>
    </source>
</evidence>
<gene>
    <name evidence="6" type="ORF">VTK73DRAFT_7914</name>
</gene>
<dbReference type="InterPro" id="IPR050315">
    <property type="entry name" value="FAD-oxidoreductase_2"/>
</dbReference>
<keyword evidence="2" id="KW-0285">Flavoprotein</keyword>
<dbReference type="EMBL" id="JAZHXJ010000532">
    <property type="protein sequence ID" value="KAL1858203.1"/>
    <property type="molecule type" value="Genomic_DNA"/>
</dbReference>
<dbReference type="PANTHER" id="PTHR43400">
    <property type="entry name" value="FUMARATE REDUCTASE"/>
    <property type="match status" value="1"/>
</dbReference>
<evidence type="ECO:0000256" key="1">
    <source>
        <dbReference type="ARBA" id="ARBA00001974"/>
    </source>
</evidence>
<feature type="domain" description="FAD-dependent oxidoreductase 2 FAD-binding" evidence="5">
    <location>
        <begin position="52"/>
        <end position="159"/>
    </location>
</feature>
<evidence type="ECO:0000256" key="2">
    <source>
        <dbReference type="ARBA" id="ARBA00022630"/>
    </source>
</evidence>
<dbReference type="Gene3D" id="3.50.50.60">
    <property type="entry name" value="FAD/NAD(P)-binding domain"/>
    <property type="match status" value="1"/>
</dbReference>
<keyword evidence="3" id="KW-0274">FAD</keyword>